<dbReference type="AlphaFoldDB" id="A0AAD2DL64"/>
<evidence type="ECO:0000313" key="2">
    <source>
        <dbReference type="EMBL" id="CAI9758697.1"/>
    </source>
</evidence>
<protein>
    <submittedName>
        <fullName evidence="2">Uncharacterized protein</fullName>
    </submittedName>
</protein>
<proteinExistence type="predicted"/>
<accession>A0AAD2DL64</accession>
<dbReference type="EMBL" id="OU503038">
    <property type="protein sequence ID" value="CAI9758697.1"/>
    <property type="molecule type" value="Genomic_DNA"/>
</dbReference>
<dbReference type="Proteomes" id="UP000834106">
    <property type="component" value="Chromosome 3"/>
</dbReference>
<feature type="region of interest" description="Disordered" evidence="1">
    <location>
        <begin position="81"/>
        <end position="108"/>
    </location>
</feature>
<evidence type="ECO:0000256" key="1">
    <source>
        <dbReference type="SAM" id="MobiDB-lite"/>
    </source>
</evidence>
<organism evidence="2 3">
    <name type="scientific">Fraxinus pennsylvanica</name>
    <dbReference type="NCBI Taxonomy" id="56036"/>
    <lineage>
        <taxon>Eukaryota</taxon>
        <taxon>Viridiplantae</taxon>
        <taxon>Streptophyta</taxon>
        <taxon>Embryophyta</taxon>
        <taxon>Tracheophyta</taxon>
        <taxon>Spermatophyta</taxon>
        <taxon>Magnoliopsida</taxon>
        <taxon>eudicotyledons</taxon>
        <taxon>Gunneridae</taxon>
        <taxon>Pentapetalae</taxon>
        <taxon>asterids</taxon>
        <taxon>lamiids</taxon>
        <taxon>Lamiales</taxon>
        <taxon>Oleaceae</taxon>
        <taxon>Oleeae</taxon>
        <taxon>Fraxinus</taxon>
    </lineage>
</organism>
<reference evidence="2" key="1">
    <citation type="submission" date="2023-05" db="EMBL/GenBank/DDBJ databases">
        <authorList>
            <person name="Huff M."/>
        </authorList>
    </citation>
    <scope>NUCLEOTIDE SEQUENCE</scope>
</reference>
<name>A0AAD2DL64_9LAMI</name>
<sequence length="108" mass="12079">MPPFIRINDKTIENQASPITIDDLQAVVERKRTTTRVGSGRGRFTSARGGFRNDSYRSRGNFNVVRVYVRRDSFRARGNFSSVRGGEGYQGRGRGEYRGGLSQNATST</sequence>
<gene>
    <name evidence="2" type="ORF">FPE_LOCUS6127</name>
</gene>
<keyword evidence="3" id="KW-1185">Reference proteome</keyword>
<evidence type="ECO:0000313" key="3">
    <source>
        <dbReference type="Proteomes" id="UP000834106"/>
    </source>
</evidence>